<evidence type="ECO:0000256" key="1">
    <source>
        <dbReference type="ARBA" id="ARBA00022723"/>
    </source>
</evidence>
<evidence type="ECO:0000259" key="5">
    <source>
        <dbReference type="Pfam" id="PF04500"/>
    </source>
</evidence>
<feature type="domain" description="FLYWCH-type" evidence="5">
    <location>
        <begin position="254"/>
        <end position="290"/>
    </location>
</feature>
<keyword evidence="3" id="KW-0862">Zinc</keyword>
<evidence type="ECO:0000313" key="7">
    <source>
        <dbReference type="EMBL" id="ODM88747.1"/>
    </source>
</evidence>
<dbReference type="PANTHER" id="PTHR47160:SF10">
    <property type="entry name" value="MULE TRANSPOSASE DOMAIN-CONTAINING PROTEIN"/>
    <property type="match status" value="1"/>
</dbReference>
<dbReference type="Proteomes" id="UP000094527">
    <property type="component" value="Unassembled WGS sequence"/>
</dbReference>
<dbReference type="Gene3D" id="2.20.25.240">
    <property type="match status" value="1"/>
</dbReference>
<dbReference type="InterPro" id="IPR007588">
    <property type="entry name" value="Znf_FLYWCH"/>
</dbReference>
<reference evidence="7 8" key="1">
    <citation type="journal article" date="2016" name="Genome Biol. Evol.">
        <title>Gene Family Evolution Reflects Adaptation to Soil Environmental Stressors in the Genome of the Collembolan Orchesella cincta.</title>
        <authorList>
            <person name="Faddeeva-Vakhrusheva A."/>
            <person name="Derks M.F."/>
            <person name="Anvar S.Y."/>
            <person name="Agamennone V."/>
            <person name="Suring W."/>
            <person name="Smit S."/>
            <person name="van Straalen N.M."/>
            <person name="Roelofs D."/>
        </authorList>
    </citation>
    <scope>NUCLEOTIDE SEQUENCE [LARGE SCALE GENOMIC DNA]</scope>
    <source>
        <tissue evidence="7">Mixed pool</tissue>
    </source>
</reference>
<dbReference type="Pfam" id="PF04500">
    <property type="entry name" value="FLYWCH"/>
    <property type="match status" value="1"/>
</dbReference>
<dbReference type="EMBL" id="LJIJ01003251">
    <property type="protein sequence ID" value="ODM88747.1"/>
    <property type="molecule type" value="Genomic_DNA"/>
</dbReference>
<evidence type="ECO:0008006" key="9">
    <source>
        <dbReference type="Google" id="ProtNLM"/>
    </source>
</evidence>
<feature type="region of interest" description="Disordered" evidence="4">
    <location>
        <begin position="95"/>
        <end position="122"/>
    </location>
</feature>
<keyword evidence="2" id="KW-0863">Zinc-finger</keyword>
<dbReference type="AlphaFoldDB" id="A0A1D2M6Z4"/>
<dbReference type="Pfam" id="PF10551">
    <property type="entry name" value="MULE"/>
    <property type="match status" value="1"/>
</dbReference>
<dbReference type="PANTHER" id="PTHR47160">
    <property type="entry name" value="PUTATIVE-RELATED"/>
    <property type="match status" value="1"/>
</dbReference>
<organism evidence="7 8">
    <name type="scientific">Orchesella cincta</name>
    <name type="common">Springtail</name>
    <name type="synonym">Podura cincta</name>
    <dbReference type="NCBI Taxonomy" id="48709"/>
    <lineage>
        <taxon>Eukaryota</taxon>
        <taxon>Metazoa</taxon>
        <taxon>Ecdysozoa</taxon>
        <taxon>Arthropoda</taxon>
        <taxon>Hexapoda</taxon>
        <taxon>Collembola</taxon>
        <taxon>Entomobryomorpha</taxon>
        <taxon>Entomobryoidea</taxon>
        <taxon>Orchesellidae</taxon>
        <taxon>Orchesellinae</taxon>
        <taxon>Orchesella</taxon>
    </lineage>
</organism>
<keyword evidence="8" id="KW-1185">Reference proteome</keyword>
<comment type="caution">
    <text evidence="7">The sequence shown here is derived from an EMBL/GenBank/DDBJ whole genome shotgun (WGS) entry which is preliminary data.</text>
</comment>
<gene>
    <name evidence="7" type="ORF">Ocin01_17935</name>
</gene>
<name>A0A1D2M6Z4_ORCCI</name>
<accession>A0A1D2M6Z4</accession>
<proteinExistence type="predicted"/>
<sequence>MERTKREDGEKRQELERIVQNIAGQMNRSYHFARVVGTGETAVIFSLHPNPPFPFRHLDDVPPPPPETMLQEWATEKDKEIQSCENEYEMKEDVLGLGGSGSKLSDDSNGEGENEGADQSGLIDVEDIEDQMDAETDDTADEAVKEIRYSKHSKRQKLDLAEINLYTEPDDCCKEASRSAMSEGLLPNVMNLRSHITQDEEYYVTGRIPPRASPPKVLLPPRIFPPMAFPPKTIPPKPLPRTFSPPLPFLPKQGAAKNSWCCTEKRNSKCRGRAYTANNEVLRVCDEHNHAPDAAVIEAKDVRSKIKMAAVTLPIKRTIRKDRVKSQNSHPVPTSLLALHIPAQYQQTTKRENFLLFDSGPCSDRMLIFGTMGNLHHMQHSPDWYADGTFKVAPELFDQLYTIHVARFNKVIPTMYALLPNRLESTYVKMLNALKELVPNLKPVSVTTDYEKAAKNAFKSVFPNATQSGCLFHFGQCFWRKIQQLKDVSSKYVTDPDFALQVKCLTALAFVPPPSVKDAFEILIADEFYSSSRDMECLVDYVEDNWIGGNRRGKARPPRFDIAEWNYFHRVAEDLARTNNAVEGWHRGFQSQLGAAHPTIWKFIETIRKQQSLNELQMEQHLAGGTPQPEA</sequence>
<feature type="domain" description="MULE transposase" evidence="6">
    <location>
        <begin position="385"/>
        <end position="474"/>
    </location>
</feature>
<evidence type="ECO:0000259" key="6">
    <source>
        <dbReference type="Pfam" id="PF10551"/>
    </source>
</evidence>
<dbReference type="GO" id="GO:0008270">
    <property type="term" value="F:zinc ion binding"/>
    <property type="evidence" value="ECO:0007669"/>
    <property type="project" value="UniProtKB-KW"/>
</dbReference>
<dbReference type="STRING" id="48709.A0A1D2M6Z4"/>
<dbReference type="InterPro" id="IPR018289">
    <property type="entry name" value="MULE_transposase_dom"/>
</dbReference>
<protein>
    <recommendedName>
        <fullName evidence="9">MULE transposase domain-containing protein</fullName>
    </recommendedName>
</protein>
<evidence type="ECO:0000313" key="8">
    <source>
        <dbReference type="Proteomes" id="UP000094527"/>
    </source>
</evidence>
<evidence type="ECO:0000256" key="2">
    <source>
        <dbReference type="ARBA" id="ARBA00022771"/>
    </source>
</evidence>
<dbReference type="OrthoDB" id="6590017at2759"/>
<evidence type="ECO:0000256" key="4">
    <source>
        <dbReference type="SAM" id="MobiDB-lite"/>
    </source>
</evidence>
<evidence type="ECO:0000256" key="3">
    <source>
        <dbReference type="ARBA" id="ARBA00022833"/>
    </source>
</evidence>
<keyword evidence="1" id="KW-0479">Metal-binding</keyword>